<gene>
    <name evidence="7" type="ORF">Aru02nite_48490</name>
</gene>
<dbReference type="InterPro" id="IPR006108">
    <property type="entry name" value="3HC_DH_C"/>
</dbReference>
<dbReference type="PANTHER" id="PTHR48075:SF5">
    <property type="entry name" value="3-HYDROXYBUTYRYL-COA DEHYDROGENASE"/>
    <property type="match status" value="1"/>
</dbReference>
<dbReference type="InterPro" id="IPR013328">
    <property type="entry name" value="6PGD_dom2"/>
</dbReference>
<dbReference type="SUPFAM" id="SSF51735">
    <property type="entry name" value="NAD(P)-binding Rossmann-fold domains"/>
    <property type="match status" value="1"/>
</dbReference>
<proteinExistence type="inferred from homology"/>
<dbReference type="SUPFAM" id="SSF48179">
    <property type="entry name" value="6-phosphogluconate dehydrogenase C-terminal domain-like"/>
    <property type="match status" value="1"/>
</dbReference>
<evidence type="ECO:0000313" key="7">
    <source>
        <dbReference type="EMBL" id="GID13960.1"/>
    </source>
</evidence>
<dbReference type="PIRSF" id="PIRSF000105">
    <property type="entry name" value="HCDH"/>
    <property type="match status" value="1"/>
</dbReference>
<comment type="similarity">
    <text evidence="2">Belongs to the 3-hydroxyacyl-CoA dehydrogenase family.</text>
</comment>
<evidence type="ECO:0000256" key="3">
    <source>
        <dbReference type="ARBA" id="ARBA00023002"/>
    </source>
</evidence>
<reference evidence="7" key="1">
    <citation type="submission" date="2021-01" db="EMBL/GenBank/DDBJ databases">
        <title>Whole genome shotgun sequence of Actinocatenispora rupis NBRC 107355.</title>
        <authorList>
            <person name="Komaki H."/>
            <person name="Tamura T."/>
        </authorList>
    </citation>
    <scope>NUCLEOTIDE SEQUENCE</scope>
    <source>
        <strain evidence="7">NBRC 107355</strain>
    </source>
</reference>
<keyword evidence="3" id="KW-0560">Oxidoreductase</keyword>
<dbReference type="EMBL" id="BOMB01000028">
    <property type="protein sequence ID" value="GID13960.1"/>
    <property type="molecule type" value="Genomic_DNA"/>
</dbReference>
<dbReference type="PANTHER" id="PTHR48075">
    <property type="entry name" value="3-HYDROXYACYL-COA DEHYDROGENASE FAMILY PROTEIN"/>
    <property type="match status" value="1"/>
</dbReference>
<comment type="caution">
    <text evidence="7">The sequence shown here is derived from an EMBL/GenBank/DDBJ whole genome shotgun (WGS) entry which is preliminary data.</text>
</comment>
<dbReference type="Gene3D" id="1.10.1040.10">
    <property type="entry name" value="N-(1-d-carboxylethyl)-l-norvaline Dehydrogenase, domain 2"/>
    <property type="match status" value="1"/>
</dbReference>
<dbReference type="InterPro" id="IPR008927">
    <property type="entry name" value="6-PGluconate_DH-like_C_sf"/>
</dbReference>
<feature type="domain" description="3-hydroxyacyl-CoA dehydrogenase C-terminal" evidence="5">
    <location>
        <begin position="185"/>
        <end position="280"/>
    </location>
</feature>
<dbReference type="Proteomes" id="UP000612808">
    <property type="component" value="Unassembled WGS sequence"/>
</dbReference>
<dbReference type="Pfam" id="PF02737">
    <property type="entry name" value="3HCDH_N"/>
    <property type="match status" value="1"/>
</dbReference>
<dbReference type="Gene3D" id="3.40.50.720">
    <property type="entry name" value="NAD(P)-binding Rossmann-like Domain"/>
    <property type="match status" value="1"/>
</dbReference>
<accession>A0A8J3J8N9</accession>
<evidence type="ECO:0000259" key="6">
    <source>
        <dbReference type="Pfam" id="PF02737"/>
    </source>
</evidence>
<evidence type="ECO:0000256" key="4">
    <source>
        <dbReference type="PIRSR" id="PIRSR000105-1"/>
    </source>
</evidence>
<evidence type="ECO:0000259" key="5">
    <source>
        <dbReference type="Pfam" id="PF00725"/>
    </source>
</evidence>
<evidence type="ECO:0000256" key="2">
    <source>
        <dbReference type="ARBA" id="ARBA00009463"/>
    </source>
</evidence>
<dbReference type="GO" id="GO:0006635">
    <property type="term" value="P:fatty acid beta-oxidation"/>
    <property type="evidence" value="ECO:0007669"/>
    <property type="project" value="TreeGrafter"/>
</dbReference>
<sequence length="288" mass="30023">MAAERLVVVGGGTMGAGIAYVAAGAGYAVELVEVDPARAGAAVETLRARWDKAVGQGRTTADDAAAALGRLRTVGSLGEVAAAPAVVVEAVPERLELKRSVLREAESLRPGLLASNTSSISIGALGAVLTAPDRFCGLHFFNPVWAMALLEIVLGPDTSESTRATALDLAVRLGKDPVVVNDAPGFASSRLGVTLGLEAIRMVEDGVAAPADIDKAMTLGYRHPMGPLELTDVVGLDVRLAVAETLREAYGDRFAPPDLLVRMVAEGRLGRKTGQGFYRWVDGRRADA</sequence>
<dbReference type="InterPro" id="IPR022694">
    <property type="entry name" value="3-OHacyl-CoA_DH"/>
</dbReference>
<dbReference type="FunFam" id="3.40.50.720:FF:000009">
    <property type="entry name" value="Fatty oxidation complex, alpha subunit"/>
    <property type="match status" value="1"/>
</dbReference>
<protein>
    <submittedName>
        <fullName evidence="7">Putative 3-hydroxyacyl-CoA dehydrogenase</fullName>
    </submittedName>
</protein>
<evidence type="ECO:0000313" key="8">
    <source>
        <dbReference type="Proteomes" id="UP000612808"/>
    </source>
</evidence>
<feature type="domain" description="3-hydroxyacyl-CoA dehydrogenase NAD binding" evidence="6">
    <location>
        <begin position="7"/>
        <end position="182"/>
    </location>
</feature>
<organism evidence="7 8">
    <name type="scientific">Actinocatenispora rupis</name>
    <dbReference type="NCBI Taxonomy" id="519421"/>
    <lineage>
        <taxon>Bacteria</taxon>
        <taxon>Bacillati</taxon>
        <taxon>Actinomycetota</taxon>
        <taxon>Actinomycetes</taxon>
        <taxon>Micromonosporales</taxon>
        <taxon>Micromonosporaceae</taxon>
        <taxon>Actinocatenispora</taxon>
    </lineage>
</organism>
<dbReference type="InterPro" id="IPR006176">
    <property type="entry name" value="3-OHacyl-CoA_DH_NAD-bd"/>
</dbReference>
<name>A0A8J3J8N9_9ACTN</name>
<dbReference type="GO" id="GO:0008691">
    <property type="term" value="F:3-hydroxybutyryl-CoA dehydrogenase activity"/>
    <property type="evidence" value="ECO:0007669"/>
    <property type="project" value="TreeGrafter"/>
</dbReference>
<dbReference type="GO" id="GO:0070403">
    <property type="term" value="F:NAD+ binding"/>
    <property type="evidence" value="ECO:0007669"/>
    <property type="project" value="InterPro"/>
</dbReference>
<dbReference type="AlphaFoldDB" id="A0A8J3J8N9"/>
<keyword evidence="8" id="KW-1185">Reference proteome</keyword>
<dbReference type="InterPro" id="IPR036291">
    <property type="entry name" value="NAD(P)-bd_dom_sf"/>
</dbReference>
<evidence type="ECO:0000256" key="1">
    <source>
        <dbReference type="ARBA" id="ARBA00005086"/>
    </source>
</evidence>
<feature type="site" description="Important for catalytic activity" evidence="4">
    <location>
        <position position="139"/>
    </location>
</feature>
<dbReference type="Pfam" id="PF00725">
    <property type="entry name" value="3HCDH"/>
    <property type="match status" value="1"/>
</dbReference>
<comment type="pathway">
    <text evidence="1">Lipid metabolism; butanoate metabolism.</text>
</comment>